<evidence type="ECO:0000313" key="1">
    <source>
        <dbReference type="EMBL" id="EIT84935.1"/>
    </source>
</evidence>
<dbReference type="AlphaFoldDB" id="I8UDD6"/>
<dbReference type="OrthoDB" id="2692034at2"/>
<accession>I8UDD6</accession>
<dbReference type="PATRIC" id="fig|1196324.3.peg.2629"/>
<sequence length="90" mass="10475">MTWDDALFNWLSIKKVAEQRPADEAASDTLSFFTELLTEDHQTSQLHVLQKDGWYIVTGDYNGEAFQKQFRTELVDALWQSIEAEPKYNC</sequence>
<dbReference type="EMBL" id="AKKV01000028">
    <property type="protein sequence ID" value="EIT84935.1"/>
    <property type="molecule type" value="Genomic_DNA"/>
</dbReference>
<dbReference type="eggNOG" id="ENOG5032YMW">
    <property type="taxonomic scope" value="Bacteria"/>
</dbReference>
<dbReference type="RefSeq" id="WP_007202648.1">
    <property type="nucleotide sequence ID" value="NZ_AKKV01000028.1"/>
</dbReference>
<dbReference type="Proteomes" id="UP000004080">
    <property type="component" value="Unassembled WGS sequence"/>
</dbReference>
<dbReference type="STRING" id="1196324.A374_12850"/>
<keyword evidence="2" id="KW-1185">Reference proteome</keyword>
<comment type="caution">
    <text evidence="1">The sequence shown here is derived from an EMBL/GenBank/DDBJ whole genome shotgun (WGS) entry which is preliminary data.</text>
</comment>
<gene>
    <name evidence="1" type="ORF">A374_12850</name>
</gene>
<name>I8UDD6_9BACL</name>
<proteinExistence type="predicted"/>
<reference evidence="1 2" key="1">
    <citation type="journal article" date="2012" name="J. Bacteriol.">
        <title>Genome of Bacillus macauensis ZFHKF-1, a Long-Chain-Forming Bacterium.</title>
        <authorList>
            <person name="Cai L."/>
            <person name="Zhang T."/>
        </authorList>
    </citation>
    <scope>NUCLEOTIDE SEQUENCE [LARGE SCALE GENOMIC DNA]</scope>
    <source>
        <strain evidence="1 2">ZFHKF-1</strain>
    </source>
</reference>
<evidence type="ECO:0000313" key="2">
    <source>
        <dbReference type="Proteomes" id="UP000004080"/>
    </source>
</evidence>
<organism evidence="1 2">
    <name type="scientific">Fictibacillus macauensis ZFHKF-1</name>
    <dbReference type="NCBI Taxonomy" id="1196324"/>
    <lineage>
        <taxon>Bacteria</taxon>
        <taxon>Bacillati</taxon>
        <taxon>Bacillota</taxon>
        <taxon>Bacilli</taxon>
        <taxon>Bacillales</taxon>
        <taxon>Fictibacillaceae</taxon>
        <taxon>Fictibacillus</taxon>
    </lineage>
</organism>
<protein>
    <submittedName>
        <fullName evidence="1">Uncharacterized protein</fullName>
    </submittedName>
</protein>